<dbReference type="InterPro" id="IPR003107">
    <property type="entry name" value="HAT"/>
</dbReference>
<sequence length="82" mass="10268">MRRLLLMFHLRRRNVTWQRYIHLWINYELYEEIEAEDLERTRAVYRECLKVIPHRKFSFGKIWLLAAQFVIRQVNLTGLGWY</sequence>
<evidence type="ECO:0000256" key="2">
    <source>
        <dbReference type="ARBA" id="ARBA00008644"/>
    </source>
</evidence>
<dbReference type="InterPro" id="IPR045075">
    <property type="entry name" value="Syf1-like"/>
</dbReference>
<keyword evidence="5" id="KW-0508">mRNA splicing</keyword>
<gene>
    <name evidence="7" type="ORF">V5N11_012992</name>
</gene>
<comment type="subcellular location">
    <subcellularLocation>
        <location evidence="1">Nucleus</location>
    </subcellularLocation>
</comment>
<proteinExistence type="inferred from homology"/>
<evidence type="ECO:0000313" key="8">
    <source>
        <dbReference type="Proteomes" id="UP001558713"/>
    </source>
</evidence>
<reference evidence="7 8" key="1">
    <citation type="submission" date="2024-04" db="EMBL/GenBank/DDBJ databases">
        <title>Genome assembly C_amara_ONT_v2.</title>
        <authorList>
            <person name="Yant L."/>
            <person name="Moore C."/>
            <person name="Slenker M."/>
        </authorList>
    </citation>
    <scope>NUCLEOTIDE SEQUENCE [LARGE SCALE GENOMIC DNA]</scope>
    <source>
        <tissue evidence="7">Leaf</tissue>
    </source>
</reference>
<accession>A0ABD0ZYL5</accession>
<dbReference type="PANTHER" id="PTHR11246">
    <property type="entry name" value="PRE-MRNA SPLICING FACTOR"/>
    <property type="match status" value="1"/>
</dbReference>
<dbReference type="GO" id="GO:0008380">
    <property type="term" value="P:RNA splicing"/>
    <property type="evidence" value="ECO:0007669"/>
    <property type="project" value="UniProtKB-KW"/>
</dbReference>
<keyword evidence="8" id="KW-1185">Reference proteome</keyword>
<comment type="similarity">
    <text evidence="2">Belongs to the crooked-neck family.</text>
</comment>
<keyword evidence="4" id="KW-0677">Repeat</keyword>
<dbReference type="GO" id="GO:0005634">
    <property type="term" value="C:nucleus"/>
    <property type="evidence" value="ECO:0007669"/>
    <property type="project" value="UniProtKB-SubCell"/>
</dbReference>
<organism evidence="7 8">
    <name type="scientific">Cardamine amara subsp. amara</name>
    <dbReference type="NCBI Taxonomy" id="228776"/>
    <lineage>
        <taxon>Eukaryota</taxon>
        <taxon>Viridiplantae</taxon>
        <taxon>Streptophyta</taxon>
        <taxon>Embryophyta</taxon>
        <taxon>Tracheophyta</taxon>
        <taxon>Spermatophyta</taxon>
        <taxon>Magnoliopsida</taxon>
        <taxon>eudicotyledons</taxon>
        <taxon>Gunneridae</taxon>
        <taxon>Pentapetalae</taxon>
        <taxon>rosids</taxon>
        <taxon>malvids</taxon>
        <taxon>Brassicales</taxon>
        <taxon>Brassicaceae</taxon>
        <taxon>Cardamineae</taxon>
        <taxon>Cardamine</taxon>
    </lineage>
</organism>
<dbReference type="Proteomes" id="UP001558713">
    <property type="component" value="Unassembled WGS sequence"/>
</dbReference>
<evidence type="ECO:0000256" key="3">
    <source>
        <dbReference type="ARBA" id="ARBA00022664"/>
    </source>
</evidence>
<protein>
    <submittedName>
        <fullName evidence="7">Uncharacterized protein</fullName>
    </submittedName>
</protein>
<evidence type="ECO:0000256" key="1">
    <source>
        <dbReference type="ARBA" id="ARBA00004123"/>
    </source>
</evidence>
<dbReference type="Gene3D" id="1.25.40.10">
    <property type="entry name" value="Tetratricopeptide repeat domain"/>
    <property type="match status" value="1"/>
</dbReference>
<evidence type="ECO:0000256" key="6">
    <source>
        <dbReference type="ARBA" id="ARBA00023242"/>
    </source>
</evidence>
<dbReference type="InterPro" id="IPR011990">
    <property type="entry name" value="TPR-like_helical_dom_sf"/>
</dbReference>
<dbReference type="SMART" id="SM00386">
    <property type="entry name" value="HAT"/>
    <property type="match status" value="1"/>
</dbReference>
<evidence type="ECO:0000313" key="7">
    <source>
        <dbReference type="EMBL" id="KAL1199723.1"/>
    </source>
</evidence>
<dbReference type="EMBL" id="JBANAX010000637">
    <property type="protein sequence ID" value="KAL1199723.1"/>
    <property type="molecule type" value="Genomic_DNA"/>
</dbReference>
<evidence type="ECO:0000256" key="5">
    <source>
        <dbReference type="ARBA" id="ARBA00023187"/>
    </source>
</evidence>
<dbReference type="SUPFAM" id="SSF48452">
    <property type="entry name" value="TPR-like"/>
    <property type="match status" value="1"/>
</dbReference>
<dbReference type="GO" id="GO:0006397">
    <property type="term" value="P:mRNA processing"/>
    <property type="evidence" value="ECO:0007669"/>
    <property type="project" value="UniProtKB-KW"/>
</dbReference>
<comment type="caution">
    <text evidence="7">The sequence shown here is derived from an EMBL/GenBank/DDBJ whole genome shotgun (WGS) entry which is preliminary data.</text>
</comment>
<name>A0ABD0ZYL5_CARAN</name>
<keyword evidence="3" id="KW-0507">mRNA processing</keyword>
<dbReference type="PANTHER" id="PTHR11246:SF3">
    <property type="entry name" value="CROOKED NECK-LIKE PROTEIN 1"/>
    <property type="match status" value="1"/>
</dbReference>
<keyword evidence="6" id="KW-0539">Nucleus</keyword>
<evidence type="ECO:0000256" key="4">
    <source>
        <dbReference type="ARBA" id="ARBA00022737"/>
    </source>
</evidence>
<dbReference type="AlphaFoldDB" id="A0ABD0ZYL5"/>